<dbReference type="STRING" id="1672749.BJF92_15705"/>
<sequence length="83" mass="9494">MQFHQCSEGIDGIEHILIAYRACCFVLAFDNDAGYADAFEMPLYENIDLLPTKWHVGLNVIPQYRIQACDISFEFGWTSDPAF</sequence>
<evidence type="ECO:0000313" key="1">
    <source>
        <dbReference type="EMBL" id="OLP56330.1"/>
    </source>
</evidence>
<proteinExistence type="predicted"/>
<accession>A0A1Q9AM39</accession>
<organism evidence="1 2">
    <name type="scientific">Xaviernesmea rhizosphaerae</name>
    <dbReference type="NCBI Taxonomy" id="1672749"/>
    <lineage>
        <taxon>Bacteria</taxon>
        <taxon>Pseudomonadati</taxon>
        <taxon>Pseudomonadota</taxon>
        <taxon>Alphaproteobacteria</taxon>
        <taxon>Hyphomicrobiales</taxon>
        <taxon>Rhizobiaceae</taxon>
        <taxon>Rhizobium/Agrobacterium group</taxon>
        <taxon>Xaviernesmea</taxon>
    </lineage>
</organism>
<protein>
    <submittedName>
        <fullName evidence="1">Uncharacterized protein</fullName>
    </submittedName>
</protein>
<dbReference type="Proteomes" id="UP000186143">
    <property type="component" value="Unassembled WGS sequence"/>
</dbReference>
<comment type="caution">
    <text evidence="1">The sequence shown here is derived from an EMBL/GenBank/DDBJ whole genome shotgun (WGS) entry which is preliminary data.</text>
</comment>
<gene>
    <name evidence="1" type="ORF">BJF92_15705</name>
</gene>
<reference evidence="1 2" key="1">
    <citation type="submission" date="2016-09" db="EMBL/GenBank/DDBJ databases">
        <title>Rhizobium sp. nov., a novel species isolated from the rice rhizosphere.</title>
        <authorList>
            <person name="Zhao J."/>
            <person name="Zhang X."/>
        </authorList>
    </citation>
    <scope>NUCLEOTIDE SEQUENCE [LARGE SCALE GENOMIC DNA]</scope>
    <source>
        <strain evidence="1 2">MH17</strain>
    </source>
</reference>
<dbReference type="AlphaFoldDB" id="A0A1Q9AM39"/>
<name>A0A1Q9AM39_9HYPH</name>
<evidence type="ECO:0000313" key="2">
    <source>
        <dbReference type="Proteomes" id="UP000186143"/>
    </source>
</evidence>
<dbReference type="EMBL" id="MKIO01000022">
    <property type="protein sequence ID" value="OLP56330.1"/>
    <property type="molecule type" value="Genomic_DNA"/>
</dbReference>